<dbReference type="EMBL" id="AGFM01000006">
    <property type="protein sequence ID" value="EHJ62769.1"/>
    <property type="molecule type" value="Genomic_DNA"/>
</dbReference>
<organism evidence="1 2">
    <name type="scientific">Novosphingobium pentaromativorans US6-1</name>
    <dbReference type="NCBI Taxonomy" id="1088721"/>
    <lineage>
        <taxon>Bacteria</taxon>
        <taxon>Pseudomonadati</taxon>
        <taxon>Pseudomonadota</taxon>
        <taxon>Alphaproteobacteria</taxon>
        <taxon>Sphingomonadales</taxon>
        <taxon>Sphingomonadaceae</taxon>
        <taxon>Novosphingobium</taxon>
    </lineage>
</organism>
<proteinExistence type="predicted"/>
<comment type="caution">
    <text evidence="1">The sequence shown here is derived from an EMBL/GenBank/DDBJ whole genome shotgun (WGS) entry which is preliminary data.</text>
</comment>
<gene>
    <name evidence="1" type="ORF">NSU_0281</name>
</gene>
<dbReference type="AlphaFoldDB" id="G6E7E6"/>
<reference evidence="1 2" key="1">
    <citation type="journal article" date="2012" name="J. Bacteriol.">
        <title>Genome sequence of benzo(a)pyrene-degrading bacterium Novosphingobium pentaromativorans US6-1.</title>
        <authorList>
            <person name="Luo Y.R."/>
            <person name="Kang S.G."/>
            <person name="Kim S.J."/>
            <person name="Kim M.R."/>
            <person name="Li N."/>
            <person name="Lee J.H."/>
            <person name="Kwon K.K."/>
        </authorList>
    </citation>
    <scope>NUCLEOTIDE SEQUENCE [LARGE SCALE GENOMIC DNA]</scope>
    <source>
        <strain evidence="1 2">US6-1</strain>
    </source>
</reference>
<keyword evidence="2" id="KW-1185">Reference proteome</keyword>
<protein>
    <submittedName>
        <fullName evidence="1">Uncharacterized protein</fullName>
    </submittedName>
</protein>
<accession>G6E7E6</accession>
<dbReference type="PATRIC" id="fig|1088721.3.peg.280"/>
<evidence type="ECO:0000313" key="1">
    <source>
        <dbReference type="EMBL" id="EHJ62769.1"/>
    </source>
</evidence>
<dbReference type="Proteomes" id="UP000004030">
    <property type="component" value="Unassembled WGS sequence"/>
</dbReference>
<evidence type="ECO:0000313" key="2">
    <source>
        <dbReference type="Proteomes" id="UP000004030"/>
    </source>
</evidence>
<dbReference type="STRING" id="1088721.JI59_18715"/>
<name>G6E7E6_9SPHN</name>
<dbReference type="KEGG" id="npn:JI59_18715"/>
<dbReference type="RefSeq" id="WP_007011198.1">
    <property type="nucleotide sequence ID" value="NZ_CP009291.1"/>
</dbReference>
<sequence>MEERLAAICAAVPPINPGLQYWLDSDAGPSYCRKCVIAARGREFELGPPLEDAPFYRRTDLEDAFHDGIDGGFDTTSDSTSACETCGTTLSYILTDYGVEQEINYYREAPICALRDEDSYALDRLALNIWEGSPRHMILGALVAVNQAWRLLQQRHIDEVDQ</sequence>